<evidence type="ECO:0000256" key="12">
    <source>
        <dbReference type="SAM" id="SignalP"/>
    </source>
</evidence>
<keyword evidence="6 12" id="KW-0732">Signal</keyword>
<evidence type="ECO:0000256" key="6">
    <source>
        <dbReference type="ARBA" id="ARBA00022729"/>
    </source>
</evidence>
<evidence type="ECO:0000256" key="1">
    <source>
        <dbReference type="ARBA" id="ARBA00001947"/>
    </source>
</evidence>
<dbReference type="RefSeq" id="XP_023952289.2">
    <property type="nucleotide sequence ID" value="XM_024096521.2"/>
</dbReference>
<feature type="signal peptide" evidence="12">
    <location>
        <begin position="1"/>
        <end position="17"/>
    </location>
</feature>
<keyword evidence="4" id="KW-0645">Protease</keyword>
<keyword evidence="10" id="KW-1015">Disulfide bond</keyword>
<evidence type="ECO:0000256" key="5">
    <source>
        <dbReference type="ARBA" id="ARBA00022723"/>
    </source>
</evidence>
<accession>A0A6J1P012</accession>
<evidence type="ECO:0000256" key="7">
    <source>
        <dbReference type="ARBA" id="ARBA00022801"/>
    </source>
</evidence>
<dbReference type="GO" id="GO:0005615">
    <property type="term" value="C:extracellular space"/>
    <property type="evidence" value="ECO:0007669"/>
    <property type="project" value="TreeGrafter"/>
</dbReference>
<dbReference type="SMART" id="SM00631">
    <property type="entry name" value="Zn_pept"/>
    <property type="match status" value="1"/>
</dbReference>
<evidence type="ECO:0000256" key="2">
    <source>
        <dbReference type="ARBA" id="ARBA00005988"/>
    </source>
</evidence>
<keyword evidence="5" id="KW-0479">Metal-binding</keyword>
<evidence type="ECO:0000256" key="10">
    <source>
        <dbReference type="ARBA" id="ARBA00023157"/>
    </source>
</evidence>
<reference evidence="15" key="1">
    <citation type="submission" date="2025-08" db="UniProtKB">
        <authorList>
            <consortium name="RefSeq"/>
        </authorList>
    </citation>
    <scope>IDENTIFICATION</scope>
</reference>
<keyword evidence="8" id="KW-0862">Zinc</keyword>
<dbReference type="AlphaFoldDB" id="A0A6J1P012"/>
<evidence type="ECO:0000256" key="4">
    <source>
        <dbReference type="ARBA" id="ARBA00022670"/>
    </source>
</evidence>
<comment type="similarity">
    <text evidence="2 11">Belongs to the peptidase M14 family.</text>
</comment>
<evidence type="ECO:0000259" key="13">
    <source>
        <dbReference type="PROSITE" id="PS52035"/>
    </source>
</evidence>
<dbReference type="Pfam" id="PF00246">
    <property type="entry name" value="Peptidase_M14"/>
    <property type="match status" value="1"/>
</dbReference>
<dbReference type="InterPro" id="IPR003146">
    <property type="entry name" value="M14A_act_pep"/>
</dbReference>
<organism evidence="14 15">
    <name type="scientific">Bicyclus anynana</name>
    <name type="common">Squinting bush brown butterfly</name>
    <dbReference type="NCBI Taxonomy" id="110368"/>
    <lineage>
        <taxon>Eukaryota</taxon>
        <taxon>Metazoa</taxon>
        <taxon>Ecdysozoa</taxon>
        <taxon>Arthropoda</taxon>
        <taxon>Hexapoda</taxon>
        <taxon>Insecta</taxon>
        <taxon>Pterygota</taxon>
        <taxon>Neoptera</taxon>
        <taxon>Endopterygota</taxon>
        <taxon>Lepidoptera</taxon>
        <taxon>Glossata</taxon>
        <taxon>Ditrysia</taxon>
        <taxon>Papilionoidea</taxon>
        <taxon>Nymphalidae</taxon>
        <taxon>Satyrinae</taxon>
        <taxon>Satyrini</taxon>
        <taxon>Mycalesina</taxon>
        <taxon>Bicyclus</taxon>
    </lineage>
</organism>
<evidence type="ECO:0000256" key="3">
    <source>
        <dbReference type="ARBA" id="ARBA00022645"/>
    </source>
</evidence>
<dbReference type="GO" id="GO:0008270">
    <property type="term" value="F:zinc ion binding"/>
    <property type="evidence" value="ECO:0007669"/>
    <property type="project" value="InterPro"/>
</dbReference>
<dbReference type="GO" id="GO:0006508">
    <property type="term" value="P:proteolysis"/>
    <property type="evidence" value="ECO:0007669"/>
    <property type="project" value="UniProtKB-KW"/>
</dbReference>
<gene>
    <name evidence="15" type="primary">LOC112056157</name>
</gene>
<evidence type="ECO:0000313" key="15">
    <source>
        <dbReference type="RefSeq" id="XP_023952289.2"/>
    </source>
</evidence>
<dbReference type="GO" id="GO:0004181">
    <property type="term" value="F:metallocarboxypeptidase activity"/>
    <property type="evidence" value="ECO:0007669"/>
    <property type="project" value="InterPro"/>
</dbReference>
<protein>
    <submittedName>
        <fullName evidence="15">Carboxypeptidase B-like</fullName>
    </submittedName>
</protein>
<dbReference type="PROSITE" id="PS52035">
    <property type="entry name" value="PEPTIDASE_M14"/>
    <property type="match status" value="1"/>
</dbReference>
<dbReference type="PANTHER" id="PTHR11705:SF140">
    <property type="entry name" value="FI02848P-RELATED"/>
    <property type="match status" value="1"/>
</dbReference>
<proteinExistence type="inferred from homology"/>
<name>A0A6J1P012_BICAN</name>
<feature type="active site" description="Proton donor/acceptor" evidence="11">
    <location>
        <position position="388"/>
    </location>
</feature>
<evidence type="ECO:0000256" key="11">
    <source>
        <dbReference type="PROSITE-ProRule" id="PRU01379"/>
    </source>
</evidence>
<evidence type="ECO:0000256" key="8">
    <source>
        <dbReference type="ARBA" id="ARBA00022833"/>
    </source>
</evidence>
<dbReference type="Gene3D" id="3.40.630.10">
    <property type="entry name" value="Zn peptidases"/>
    <property type="match status" value="1"/>
</dbReference>
<dbReference type="InterPro" id="IPR036990">
    <property type="entry name" value="M14A-like_propep"/>
</dbReference>
<dbReference type="GeneID" id="112056157"/>
<feature type="chain" id="PRO_5046568654" evidence="12">
    <location>
        <begin position="18"/>
        <end position="435"/>
    </location>
</feature>
<evidence type="ECO:0000256" key="9">
    <source>
        <dbReference type="ARBA" id="ARBA00023049"/>
    </source>
</evidence>
<dbReference type="PANTHER" id="PTHR11705">
    <property type="entry name" value="PROTEASE FAMILY M14 CARBOXYPEPTIDASE A,B"/>
    <property type="match status" value="1"/>
</dbReference>
<keyword evidence="3" id="KW-0121">Carboxypeptidase</keyword>
<dbReference type="OrthoDB" id="3626597at2759"/>
<dbReference type="Gene3D" id="3.30.70.340">
    <property type="entry name" value="Metallocarboxypeptidase-like"/>
    <property type="match status" value="1"/>
</dbReference>
<keyword evidence="9" id="KW-0482">Metalloprotease</keyword>
<feature type="domain" description="Peptidase M14" evidence="13">
    <location>
        <begin position="124"/>
        <end position="426"/>
    </location>
</feature>
<dbReference type="SUPFAM" id="SSF54897">
    <property type="entry name" value="Protease propeptides/inhibitors"/>
    <property type="match status" value="1"/>
</dbReference>
<dbReference type="Proteomes" id="UP001652582">
    <property type="component" value="Chromosome 23"/>
</dbReference>
<keyword evidence="7" id="KW-0378">Hydrolase</keyword>
<comment type="cofactor">
    <cofactor evidence="1">
        <name>Zn(2+)</name>
        <dbReference type="ChEBI" id="CHEBI:29105"/>
    </cofactor>
</comment>
<dbReference type="PRINTS" id="PR00765">
    <property type="entry name" value="CRBOXYPTASEA"/>
</dbReference>
<dbReference type="SUPFAM" id="SSF53187">
    <property type="entry name" value="Zn-dependent exopeptidases"/>
    <property type="match status" value="1"/>
</dbReference>
<evidence type="ECO:0000313" key="14">
    <source>
        <dbReference type="Proteomes" id="UP001652582"/>
    </source>
</evidence>
<sequence length="435" mass="50035">MLKYILFFAAAICLTQAKHEEYFGHSLYGVRVHTMEQAQLLIGLVERLYLDIWSYPNPLNEGLILVAPNKKAEFEKFVLAINATCRIDTMNIKEKLDLEDQLMEEAHKKSNASRSERFGLSFDVIHRFAVVDRYLVDVANRFPRVARVVSAGRSVEGRDIKYLRLSTDNFTNRNKPVIFIQSLLHAREWVTLPVTLWAIQELVINVTDQDLIRDIDWIILPIANPDGYEFSHTTTRMWRKNRRRGHHASCVGVDPNRNYDYFWGTASSRDPCSETFHGPRAFSEPETQITRNIINAFRDRMRLYLDIHSFGSMILFGFAAPAPGRMPPNVDTLRSVGTQMARAIDAVKWRNHPNYRVGNVAQLLSVASGGGTDWALHVMPNRLSYAYELPAYRNQRTVNGFLVEPAFIRQAGFETWRGIRVAARFVVRNRALFED</sequence>
<dbReference type="KEGG" id="bany:112056157"/>
<dbReference type="Pfam" id="PF02244">
    <property type="entry name" value="Propep_M14"/>
    <property type="match status" value="1"/>
</dbReference>
<dbReference type="InterPro" id="IPR000834">
    <property type="entry name" value="Peptidase_M14"/>
</dbReference>
<keyword evidence="14" id="KW-1185">Reference proteome</keyword>